<comment type="caution">
    <text evidence="2">The sequence shown here is derived from an EMBL/GenBank/DDBJ whole genome shotgun (WGS) entry which is preliminary data.</text>
</comment>
<evidence type="ECO:0000313" key="3">
    <source>
        <dbReference type="Proteomes" id="UP000050471"/>
    </source>
</evidence>
<dbReference type="Pfam" id="PF00903">
    <property type="entry name" value="Glyoxalase"/>
    <property type="match status" value="1"/>
</dbReference>
<organism evidence="2 3">
    <name type="scientific">Aliiroseovarius crassostreae</name>
    <dbReference type="NCBI Taxonomy" id="154981"/>
    <lineage>
        <taxon>Bacteria</taxon>
        <taxon>Pseudomonadati</taxon>
        <taxon>Pseudomonadota</taxon>
        <taxon>Alphaproteobacteria</taxon>
        <taxon>Rhodobacterales</taxon>
        <taxon>Paracoccaceae</taxon>
        <taxon>Aliiroseovarius</taxon>
    </lineage>
</organism>
<keyword evidence="3" id="KW-1185">Reference proteome</keyword>
<dbReference type="CDD" id="cd06587">
    <property type="entry name" value="VOC"/>
    <property type="match status" value="1"/>
</dbReference>
<dbReference type="STRING" id="154981.AKJ29_03250"/>
<evidence type="ECO:0000313" key="2">
    <source>
        <dbReference type="EMBL" id="KPN61638.1"/>
    </source>
</evidence>
<dbReference type="InterPro" id="IPR004360">
    <property type="entry name" value="Glyas_Fos-R_dOase_dom"/>
</dbReference>
<evidence type="ECO:0000259" key="1">
    <source>
        <dbReference type="PROSITE" id="PS51819"/>
    </source>
</evidence>
<dbReference type="Gene3D" id="3.10.180.10">
    <property type="entry name" value="2,3-Dihydroxybiphenyl 1,2-Dioxygenase, domain 1"/>
    <property type="match status" value="1"/>
</dbReference>
<reference evidence="2 3" key="1">
    <citation type="submission" date="2015-09" db="EMBL/GenBank/DDBJ databases">
        <title>Draft genome sequence of Aliiroseovarius crassostreae CV919-312TSm, the causative agent of Roseovarius Oyster Disease (formerly Juvenile Oyster Disease).</title>
        <authorList>
            <person name="Kessner L."/>
            <person name="Spinard E."/>
            <person name="Nelson D."/>
        </authorList>
    </citation>
    <scope>NUCLEOTIDE SEQUENCE [LARGE SCALE GENOMIC DNA]</scope>
    <source>
        <strain evidence="2 3">CV919-312</strain>
    </source>
</reference>
<protein>
    <submittedName>
        <fullName evidence="2">Glyoxalase</fullName>
    </submittedName>
</protein>
<name>A0A0P7J1Y9_9RHOB</name>
<dbReference type="PROSITE" id="PS51819">
    <property type="entry name" value="VOC"/>
    <property type="match status" value="1"/>
</dbReference>
<dbReference type="Proteomes" id="UP000050471">
    <property type="component" value="Unassembled WGS sequence"/>
</dbReference>
<dbReference type="AlphaFoldDB" id="A0A0P7J1Y9"/>
<accession>A0A0P7J1Y9</accession>
<dbReference type="RefSeq" id="WP_055192969.1">
    <property type="nucleotide sequence ID" value="NZ_FPBS01000006.1"/>
</dbReference>
<dbReference type="InterPro" id="IPR037523">
    <property type="entry name" value="VOC_core"/>
</dbReference>
<dbReference type="OrthoDB" id="7355345at2"/>
<proteinExistence type="predicted"/>
<feature type="domain" description="VOC" evidence="1">
    <location>
        <begin position="3"/>
        <end position="124"/>
    </location>
</feature>
<sequence length="125" mass="13717">MANLEHVNVTVSDPKATAAWLGAVFGWTTRWEGDAMSGGYTAHVGDEGSYVALYTPNIAMKDPQHSYTTRAGLNHVGVVVDDIDATEARVKAAGFTPHNHADYEPGKRFYFDDHDGVEWEVVSYN</sequence>
<dbReference type="EMBL" id="LKBA01000025">
    <property type="protein sequence ID" value="KPN61638.1"/>
    <property type="molecule type" value="Genomic_DNA"/>
</dbReference>
<dbReference type="InterPro" id="IPR029068">
    <property type="entry name" value="Glyas_Bleomycin-R_OHBP_Dase"/>
</dbReference>
<gene>
    <name evidence="2" type="ORF">AKJ29_03250</name>
</gene>
<dbReference type="SUPFAM" id="SSF54593">
    <property type="entry name" value="Glyoxalase/Bleomycin resistance protein/Dihydroxybiphenyl dioxygenase"/>
    <property type="match status" value="1"/>
</dbReference>